<accession>A0A414TEK8</accession>
<comment type="caution">
    <text evidence="2">The sequence shown here is derived from an EMBL/GenBank/DDBJ whole genome shotgun (WGS) entry which is preliminary data.</text>
</comment>
<gene>
    <name evidence="2" type="ORF">DW250_13465</name>
</gene>
<sequence length="120" mass="13958">MISRSYNKNITFISKRGKPMYEKCFSKIIATIATLQVNQLVFSYLSVAIMAFSIITYCHLLPHSGEKRGILSEKAEEYLLFSQKNIKKVKKKACGFEHFLYFCNQQEKFLPIPPRSLRLL</sequence>
<keyword evidence="1" id="KW-1133">Transmembrane helix</keyword>
<evidence type="ECO:0000313" key="3">
    <source>
        <dbReference type="Proteomes" id="UP000286501"/>
    </source>
</evidence>
<dbReference type="EMBL" id="QRIN01000073">
    <property type="protein sequence ID" value="RHG63240.1"/>
    <property type="molecule type" value="Genomic_DNA"/>
</dbReference>
<protein>
    <submittedName>
        <fullName evidence="2">Uncharacterized protein</fullName>
    </submittedName>
</protein>
<organism evidence="2 3">
    <name type="scientific">Segatella copri</name>
    <dbReference type="NCBI Taxonomy" id="165179"/>
    <lineage>
        <taxon>Bacteria</taxon>
        <taxon>Pseudomonadati</taxon>
        <taxon>Bacteroidota</taxon>
        <taxon>Bacteroidia</taxon>
        <taxon>Bacteroidales</taxon>
        <taxon>Prevotellaceae</taxon>
        <taxon>Segatella</taxon>
    </lineage>
</organism>
<name>A0A414TEK8_9BACT</name>
<reference evidence="2 3" key="1">
    <citation type="submission" date="2018-08" db="EMBL/GenBank/DDBJ databases">
        <title>A genome reference for cultivated species of the human gut microbiota.</title>
        <authorList>
            <person name="Zou Y."/>
            <person name="Xue W."/>
            <person name="Luo G."/>
        </authorList>
    </citation>
    <scope>NUCLEOTIDE SEQUENCE [LARGE SCALE GENOMIC DNA]</scope>
    <source>
        <strain evidence="2 3">AM22-1</strain>
    </source>
</reference>
<evidence type="ECO:0000313" key="2">
    <source>
        <dbReference type="EMBL" id="RHG63240.1"/>
    </source>
</evidence>
<feature type="transmembrane region" description="Helical" evidence="1">
    <location>
        <begin position="41"/>
        <end position="61"/>
    </location>
</feature>
<keyword evidence="1" id="KW-0812">Transmembrane</keyword>
<dbReference type="AlphaFoldDB" id="A0A414TEK8"/>
<evidence type="ECO:0000256" key="1">
    <source>
        <dbReference type="SAM" id="Phobius"/>
    </source>
</evidence>
<proteinExistence type="predicted"/>
<keyword evidence="1" id="KW-0472">Membrane</keyword>
<dbReference type="Proteomes" id="UP000286501">
    <property type="component" value="Unassembled WGS sequence"/>
</dbReference>